<protein>
    <submittedName>
        <fullName evidence="2">Uncharacterized protein</fullName>
    </submittedName>
</protein>
<keyword evidence="3" id="KW-1185">Reference proteome</keyword>
<feature type="transmembrane region" description="Helical" evidence="1">
    <location>
        <begin position="62"/>
        <end position="79"/>
    </location>
</feature>
<organism evidence="2 3">
    <name type="scientific">Steinernema hermaphroditum</name>
    <dbReference type="NCBI Taxonomy" id="289476"/>
    <lineage>
        <taxon>Eukaryota</taxon>
        <taxon>Metazoa</taxon>
        <taxon>Ecdysozoa</taxon>
        <taxon>Nematoda</taxon>
        <taxon>Chromadorea</taxon>
        <taxon>Rhabditida</taxon>
        <taxon>Tylenchina</taxon>
        <taxon>Panagrolaimomorpha</taxon>
        <taxon>Strongyloidoidea</taxon>
        <taxon>Steinernematidae</taxon>
        <taxon>Steinernema</taxon>
    </lineage>
</organism>
<keyword evidence="1" id="KW-0812">Transmembrane</keyword>
<evidence type="ECO:0000313" key="3">
    <source>
        <dbReference type="Proteomes" id="UP001175271"/>
    </source>
</evidence>
<name>A0AA39IRS6_9BILA</name>
<dbReference type="Proteomes" id="UP001175271">
    <property type="component" value="Unassembled WGS sequence"/>
</dbReference>
<gene>
    <name evidence="2" type="ORF">QR680_010874</name>
</gene>
<reference evidence="2" key="1">
    <citation type="submission" date="2023-06" db="EMBL/GenBank/DDBJ databases">
        <title>Genomic analysis of the entomopathogenic nematode Steinernema hermaphroditum.</title>
        <authorList>
            <person name="Schwarz E.M."/>
            <person name="Heppert J.K."/>
            <person name="Baniya A."/>
            <person name="Schwartz H.T."/>
            <person name="Tan C.-H."/>
            <person name="Antoshechkin I."/>
            <person name="Sternberg P.W."/>
            <person name="Goodrich-Blair H."/>
            <person name="Dillman A.R."/>
        </authorList>
    </citation>
    <scope>NUCLEOTIDE SEQUENCE</scope>
    <source>
        <strain evidence="2">PS9179</strain>
        <tissue evidence="2">Whole animal</tissue>
    </source>
</reference>
<keyword evidence="1" id="KW-0472">Membrane</keyword>
<accession>A0AA39IRS6</accession>
<keyword evidence="1" id="KW-1133">Transmembrane helix</keyword>
<dbReference type="AlphaFoldDB" id="A0AA39IRS6"/>
<sequence>MEVEACGNLYYSNFAEPFSLHPENVAIFVALPAQGSCGSCSAAAGHLARLRIVWRHLSTSTFRFWPFPMIVHFCFILYVKNIW</sequence>
<evidence type="ECO:0000256" key="1">
    <source>
        <dbReference type="SAM" id="Phobius"/>
    </source>
</evidence>
<evidence type="ECO:0000313" key="2">
    <source>
        <dbReference type="EMBL" id="KAK0428561.1"/>
    </source>
</evidence>
<proteinExistence type="predicted"/>
<comment type="caution">
    <text evidence="2">The sequence shown here is derived from an EMBL/GenBank/DDBJ whole genome shotgun (WGS) entry which is preliminary data.</text>
</comment>
<dbReference type="EMBL" id="JAUCMV010000001">
    <property type="protein sequence ID" value="KAK0428561.1"/>
    <property type="molecule type" value="Genomic_DNA"/>
</dbReference>